<proteinExistence type="predicted"/>
<feature type="transmembrane region" description="Helical" evidence="1">
    <location>
        <begin position="149"/>
        <end position="176"/>
    </location>
</feature>
<keyword evidence="1" id="KW-1133">Transmembrane helix</keyword>
<evidence type="ECO:0000313" key="2">
    <source>
        <dbReference type="EMBL" id="CAB4329793.1"/>
    </source>
</evidence>
<dbReference type="EMBL" id="CAESAF010000002">
    <property type="protein sequence ID" value="CAB4329793.1"/>
    <property type="molecule type" value="Genomic_DNA"/>
</dbReference>
<keyword evidence="1" id="KW-0812">Transmembrane</keyword>
<organism evidence="2">
    <name type="scientific">freshwater metagenome</name>
    <dbReference type="NCBI Taxonomy" id="449393"/>
    <lineage>
        <taxon>unclassified sequences</taxon>
        <taxon>metagenomes</taxon>
        <taxon>ecological metagenomes</taxon>
    </lineage>
</organism>
<feature type="transmembrane region" description="Helical" evidence="1">
    <location>
        <begin position="12"/>
        <end position="32"/>
    </location>
</feature>
<name>A0A6J5YPT3_9ZZZZ</name>
<dbReference type="AlphaFoldDB" id="A0A6J5YPT3"/>
<protein>
    <submittedName>
        <fullName evidence="2">Unannotated protein</fullName>
    </submittedName>
</protein>
<accession>A0A6J5YPT3</accession>
<evidence type="ECO:0000256" key="1">
    <source>
        <dbReference type="SAM" id="Phobius"/>
    </source>
</evidence>
<gene>
    <name evidence="2" type="ORF">UFOPK3574_00064</name>
</gene>
<sequence>MKRKSFDRIVTAVGFGLAVFLLIAAGLLNWGAKFASDAVSSQLKAQEITIPAVTGNPDEAADVTKFFADNGDKVLADAKQAQMYADHYLGFHLSKMPTYAAATAASRAANAAMATDPADEALKSEAAAKLAMVDTVFKGTVLRGTLLTAYAFGTLGSIAGISALVSLAGSLVMLLLSILGLLHIRRVPEDATI</sequence>
<reference evidence="2" key="1">
    <citation type="submission" date="2020-05" db="EMBL/GenBank/DDBJ databases">
        <authorList>
            <person name="Chiriac C."/>
            <person name="Salcher M."/>
            <person name="Ghai R."/>
            <person name="Kavagutti S V."/>
        </authorList>
    </citation>
    <scope>NUCLEOTIDE SEQUENCE</scope>
</reference>
<keyword evidence="1" id="KW-0472">Membrane</keyword>